<comment type="caution">
    <text evidence="2">The sequence shown here is derived from an EMBL/GenBank/DDBJ whole genome shotgun (WGS) entry which is preliminary data.</text>
</comment>
<name>A0A3N4VR98_9GAMM</name>
<dbReference type="PANTHER" id="PTHR42905:SF16">
    <property type="entry name" value="CARBOXYPHOSPHONOENOLPYRUVATE PHOSPHONOMUTASE-LIKE PROTEIN (AFU_ORTHOLOGUE AFUA_5G07230)"/>
    <property type="match status" value="1"/>
</dbReference>
<reference evidence="2 3" key="1">
    <citation type="submission" date="2018-11" db="EMBL/GenBank/DDBJ databases">
        <title>Genomic Encyclopedia of Type Strains, Phase IV (KMG-IV): sequencing the most valuable type-strain genomes for metagenomic binning, comparative biology and taxonomic classification.</title>
        <authorList>
            <person name="Goeker M."/>
        </authorList>
    </citation>
    <scope>NUCLEOTIDE SEQUENCE [LARGE SCALE GENOMIC DNA]</scope>
    <source>
        <strain evidence="2 3">DSM 25623</strain>
    </source>
</reference>
<dbReference type="PANTHER" id="PTHR42905">
    <property type="entry name" value="PHOSPHOENOLPYRUVATE CARBOXYLASE"/>
    <property type="match status" value="1"/>
</dbReference>
<dbReference type="Pfam" id="PF13714">
    <property type="entry name" value="PEP_mutase"/>
    <property type="match status" value="1"/>
</dbReference>
<dbReference type="Gene3D" id="3.20.20.60">
    <property type="entry name" value="Phosphoenolpyruvate-binding domains"/>
    <property type="match status" value="1"/>
</dbReference>
<dbReference type="AlphaFoldDB" id="A0A3N4VR98"/>
<evidence type="ECO:0000313" key="3">
    <source>
        <dbReference type="Proteomes" id="UP000269708"/>
    </source>
</evidence>
<dbReference type="InterPro" id="IPR040442">
    <property type="entry name" value="Pyrv_kinase-like_dom_sf"/>
</dbReference>
<accession>A0A3N4VR98</accession>
<dbReference type="InterPro" id="IPR039556">
    <property type="entry name" value="ICL/PEPM"/>
</dbReference>
<keyword evidence="3" id="KW-1185">Reference proteome</keyword>
<organism evidence="2 3">
    <name type="scientific">Vulcaniibacterium tengchongense</name>
    <dbReference type="NCBI Taxonomy" id="1273429"/>
    <lineage>
        <taxon>Bacteria</taxon>
        <taxon>Pseudomonadati</taxon>
        <taxon>Pseudomonadota</taxon>
        <taxon>Gammaproteobacteria</taxon>
        <taxon>Lysobacterales</taxon>
        <taxon>Lysobacteraceae</taxon>
        <taxon>Vulcaniibacterium</taxon>
    </lineage>
</organism>
<sequence length="290" mass="30261">MSESGERPRRRDAILLLPDADAACMNSTPATERFRHLHRDGLLLLANAWDAGSARLVESLGAPAVATTSAGLAWAQGHADGDRLPPERLLAAVAPIARTVRVPLSVDLESGYSDDPGAVAELVLRLAGLGVCGINLEDGAGPPERLCAKIERIKRACAAAGTDVFVNARTDVYLLGLAPAGERVAATLARAAAYREAGADGLFVPGLSAEAEIGMIAAAAGLPLNLMLVPRLPELERLRALGVRRLSAGAALAKRVYGLLAGLGARFLREGRLPDGPAMDYAALNALFER</sequence>
<keyword evidence="2" id="KW-0456">Lyase</keyword>
<evidence type="ECO:0000313" key="2">
    <source>
        <dbReference type="EMBL" id="RPE81741.1"/>
    </source>
</evidence>
<proteinExistence type="predicted"/>
<dbReference type="SUPFAM" id="SSF51621">
    <property type="entry name" value="Phosphoenolpyruvate/pyruvate domain"/>
    <property type="match status" value="1"/>
</dbReference>
<evidence type="ECO:0000256" key="1">
    <source>
        <dbReference type="ARBA" id="ARBA00022723"/>
    </source>
</evidence>
<dbReference type="GO" id="GO:0016829">
    <property type="term" value="F:lyase activity"/>
    <property type="evidence" value="ECO:0007669"/>
    <property type="project" value="UniProtKB-KW"/>
</dbReference>
<keyword evidence="1" id="KW-0479">Metal-binding</keyword>
<dbReference type="EMBL" id="RKQN01000001">
    <property type="protein sequence ID" value="RPE81741.1"/>
    <property type="molecule type" value="Genomic_DNA"/>
</dbReference>
<dbReference type="InterPro" id="IPR015813">
    <property type="entry name" value="Pyrv/PenolPyrv_kinase-like_dom"/>
</dbReference>
<dbReference type="Proteomes" id="UP000269708">
    <property type="component" value="Unassembled WGS sequence"/>
</dbReference>
<dbReference type="GO" id="GO:0046872">
    <property type="term" value="F:metal ion binding"/>
    <property type="evidence" value="ECO:0007669"/>
    <property type="project" value="UniProtKB-KW"/>
</dbReference>
<protein>
    <submittedName>
        <fullName evidence="2">2-methylisocitrate lyase-like PEP mutase family enzyme</fullName>
    </submittedName>
</protein>
<dbReference type="CDD" id="cd00377">
    <property type="entry name" value="ICL_PEPM"/>
    <property type="match status" value="1"/>
</dbReference>
<gene>
    <name evidence="2" type="ORF">EDC50_0938</name>
</gene>